<feature type="region of interest" description="Disordered" evidence="1">
    <location>
        <begin position="29"/>
        <end position="84"/>
    </location>
</feature>
<dbReference type="AlphaFoldDB" id="A0AA40KKS8"/>
<gene>
    <name evidence="2" type="ORF">K0M31_007114</name>
</gene>
<keyword evidence="3" id="KW-1185">Reference proteome</keyword>
<feature type="compositionally biased region" description="Basic and acidic residues" evidence="1">
    <location>
        <begin position="49"/>
        <end position="62"/>
    </location>
</feature>
<protein>
    <submittedName>
        <fullName evidence="2">Uncharacterized protein</fullName>
    </submittedName>
</protein>
<evidence type="ECO:0000313" key="2">
    <source>
        <dbReference type="EMBL" id="KAK1124090.1"/>
    </source>
</evidence>
<accession>A0AA40KKS8</accession>
<evidence type="ECO:0000313" key="3">
    <source>
        <dbReference type="Proteomes" id="UP001177670"/>
    </source>
</evidence>
<organism evidence="2 3">
    <name type="scientific">Melipona bicolor</name>
    <dbReference type="NCBI Taxonomy" id="60889"/>
    <lineage>
        <taxon>Eukaryota</taxon>
        <taxon>Metazoa</taxon>
        <taxon>Ecdysozoa</taxon>
        <taxon>Arthropoda</taxon>
        <taxon>Hexapoda</taxon>
        <taxon>Insecta</taxon>
        <taxon>Pterygota</taxon>
        <taxon>Neoptera</taxon>
        <taxon>Endopterygota</taxon>
        <taxon>Hymenoptera</taxon>
        <taxon>Apocrita</taxon>
        <taxon>Aculeata</taxon>
        <taxon>Apoidea</taxon>
        <taxon>Anthophila</taxon>
        <taxon>Apidae</taxon>
        <taxon>Melipona</taxon>
    </lineage>
</organism>
<sequence length="105" mass="11850">MEEQVYLHKTTLSWPVSPENLGHMAALSSKQRNNKTLDRGLMHGTNFPEHLRSTGQRDDSGRQRVSGPSCPTLVPRFSETEGRGTEKTFGLSFGFQIRIISTFDR</sequence>
<name>A0AA40KKS8_9HYME</name>
<comment type="caution">
    <text evidence="2">The sequence shown here is derived from an EMBL/GenBank/DDBJ whole genome shotgun (WGS) entry which is preliminary data.</text>
</comment>
<proteinExistence type="predicted"/>
<evidence type="ECO:0000256" key="1">
    <source>
        <dbReference type="SAM" id="MobiDB-lite"/>
    </source>
</evidence>
<reference evidence="2" key="1">
    <citation type="submission" date="2021-10" db="EMBL/GenBank/DDBJ databases">
        <title>Melipona bicolor Genome sequencing and assembly.</title>
        <authorList>
            <person name="Araujo N.S."/>
            <person name="Arias M.C."/>
        </authorList>
    </citation>
    <scope>NUCLEOTIDE SEQUENCE</scope>
    <source>
        <strain evidence="2">USP_2M_L1-L4_2017</strain>
        <tissue evidence="2">Whole body</tissue>
    </source>
</reference>
<dbReference type="EMBL" id="JAHYIQ010000019">
    <property type="protein sequence ID" value="KAK1124090.1"/>
    <property type="molecule type" value="Genomic_DNA"/>
</dbReference>
<dbReference type="Proteomes" id="UP001177670">
    <property type="component" value="Unassembled WGS sequence"/>
</dbReference>